<evidence type="ECO:0000256" key="7">
    <source>
        <dbReference type="PIRNR" id="PIRNR001369"/>
    </source>
</evidence>
<dbReference type="InterPro" id="IPR002020">
    <property type="entry name" value="Citrate_synthase"/>
</dbReference>
<keyword evidence="12" id="KW-1185">Reference proteome</keyword>
<dbReference type="AlphaFoldDB" id="A0A556QKV7"/>
<comment type="similarity">
    <text evidence="2 7 10">Belongs to the citrate synthase family.</text>
</comment>
<proteinExistence type="inferred from homology"/>
<evidence type="ECO:0000256" key="8">
    <source>
        <dbReference type="PIRSR" id="PIRSR001369-1"/>
    </source>
</evidence>
<dbReference type="GO" id="GO:0005737">
    <property type="term" value="C:cytoplasm"/>
    <property type="evidence" value="ECO:0007669"/>
    <property type="project" value="InterPro"/>
</dbReference>
<dbReference type="OrthoDB" id="9800864at2"/>
<dbReference type="GO" id="GO:0036440">
    <property type="term" value="F:citrate synthase activity"/>
    <property type="evidence" value="ECO:0007669"/>
    <property type="project" value="UniProtKB-EC"/>
</dbReference>
<dbReference type="FunFam" id="1.10.230.10:FF:000002">
    <property type="entry name" value="Citrate synthase"/>
    <property type="match status" value="1"/>
</dbReference>
<keyword evidence="3 9" id="KW-0816">Tricarboxylic acid cycle</keyword>
<dbReference type="InterPro" id="IPR016142">
    <property type="entry name" value="Citrate_synth-like_lrg_a-sub"/>
</dbReference>
<dbReference type="UniPathway" id="UPA00223">
    <property type="reaction ID" value="UER00717"/>
</dbReference>
<evidence type="ECO:0000256" key="4">
    <source>
        <dbReference type="ARBA" id="ARBA00022679"/>
    </source>
</evidence>
<comment type="catalytic activity">
    <reaction evidence="5 9">
        <text>oxaloacetate + acetyl-CoA + H2O = citrate + CoA + H(+)</text>
        <dbReference type="Rhea" id="RHEA:16845"/>
        <dbReference type="ChEBI" id="CHEBI:15377"/>
        <dbReference type="ChEBI" id="CHEBI:15378"/>
        <dbReference type="ChEBI" id="CHEBI:16452"/>
        <dbReference type="ChEBI" id="CHEBI:16947"/>
        <dbReference type="ChEBI" id="CHEBI:57287"/>
        <dbReference type="ChEBI" id="CHEBI:57288"/>
        <dbReference type="EC" id="2.3.3.16"/>
    </reaction>
</comment>
<organism evidence="11 12">
    <name type="scientific">Rariglobus hedericola</name>
    <dbReference type="NCBI Taxonomy" id="2597822"/>
    <lineage>
        <taxon>Bacteria</taxon>
        <taxon>Pseudomonadati</taxon>
        <taxon>Verrucomicrobiota</taxon>
        <taxon>Opitutia</taxon>
        <taxon>Opitutales</taxon>
        <taxon>Opitutaceae</taxon>
        <taxon>Rariglobus</taxon>
    </lineage>
</organism>
<sequence>MANTATLKLEDKEITLPILIGSEGERAIDTRKLRADTGYICYDQGYGNTGSCESTITYLDGDNGILRHRGYPIEQLAAHSNYVETAYLVIYGELPNAEQRLKFGKLLRENATVAPQMQKFFDAFPKDAPPMVMLSSMVGALASYHPELATNNFETDLKNFDQSAAVLISKIRTIGAMIYRHQKGLPFIFPKDLPFADNFLHMMFSEPYEDYKIIPEVSHALNLLLLLHADHEQNCSTSTVRMVGSSAANIFTSLSSGIGALSGPLHGGANTAVMQMLQSIHDEGDDGTRFVEAAKQGNKSNRLMGFGHPVYRNYDPRATIIGKACDEVLAKLGIKDPLLDIAKRLEHAALNEDYFISRKLYPNVDFYSGIIMRALGIPTSMFTVIFAIGRAPGQIANWREVASNAKGRIYRPRQIFNGHPQRDYTPMNLR</sequence>
<dbReference type="PANTHER" id="PTHR42871">
    <property type="entry name" value="CITRATE SYNTHASE"/>
    <property type="match status" value="1"/>
</dbReference>
<dbReference type="RefSeq" id="WP_144353677.1">
    <property type="nucleotide sequence ID" value="NZ_CBCRVV010000013.1"/>
</dbReference>
<dbReference type="GO" id="GO:0006099">
    <property type="term" value="P:tricarboxylic acid cycle"/>
    <property type="evidence" value="ECO:0007669"/>
    <property type="project" value="UniProtKB-UniRule"/>
</dbReference>
<evidence type="ECO:0000256" key="6">
    <source>
        <dbReference type="NCBIfam" id="TIGR01798"/>
    </source>
</evidence>
<dbReference type="InterPro" id="IPR016143">
    <property type="entry name" value="Citrate_synth-like_sm_a-sub"/>
</dbReference>
<dbReference type="InterPro" id="IPR036969">
    <property type="entry name" value="Citrate_synthase_sf"/>
</dbReference>
<dbReference type="PRINTS" id="PR00143">
    <property type="entry name" value="CITRTSNTHASE"/>
</dbReference>
<accession>A0A556QKV7</accession>
<protein>
    <recommendedName>
        <fullName evidence="6 7">Citrate synthase</fullName>
    </recommendedName>
</protein>
<evidence type="ECO:0000256" key="10">
    <source>
        <dbReference type="RuleBase" id="RU003406"/>
    </source>
</evidence>
<gene>
    <name evidence="11" type="ORF">FPL22_14350</name>
</gene>
<keyword evidence="4 7" id="KW-0808">Transferase</keyword>
<feature type="active site" evidence="8">
    <location>
        <position position="365"/>
    </location>
</feature>
<comment type="caution">
    <text evidence="11">The sequence shown here is derived from an EMBL/GenBank/DDBJ whole genome shotgun (WGS) entry which is preliminary data.</text>
</comment>
<dbReference type="Proteomes" id="UP000315648">
    <property type="component" value="Unassembled WGS sequence"/>
</dbReference>
<evidence type="ECO:0000256" key="1">
    <source>
        <dbReference type="ARBA" id="ARBA00004751"/>
    </source>
</evidence>
<evidence type="ECO:0000256" key="9">
    <source>
        <dbReference type="RuleBase" id="RU003370"/>
    </source>
</evidence>
<dbReference type="InterPro" id="IPR019810">
    <property type="entry name" value="Citrate_synthase_AS"/>
</dbReference>
<evidence type="ECO:0000313" key="11">
    <source>
        <dbReference type="EMBL" id="TSJ77274.1"/>
    </source>
</evidence>
<evidence type="ECO:0000256" key="2">
    <source>
        <dbReference type="ARBA" id="ARBA00010566"/>
    </source>
</evidence>
<dbReference type="PIRSF" id="PIRSF001369">
    <property type="entry name" value="Citrate_synth"/>
    <property type="match status" value="1"/>
</dbReference>
<dbReference type="Gene3D" id="2.20.28.60">
    <property type="match status" value="1"/>
</dbReference>
<dbReference type="PANTHER" id="PTHR42871:SF1">
    <property type="entry name" value="CITRATE SYNTHASE"/>
    <property type="match status" value="1"/>
</dbReference>
<feature type="active site" evidence="8">
    <location>
        <position position="308"/>
    </location>
</feature>
<dbReference type="Gene3D" id="1.10.580.10">
    <property type="entry name" value="Citrate Synthase, domain 1"/>
    <property type="match status" value="1"/>
</dbReference>
<dbReference type="NCBIfam" id="NF004126">
    <property type="entry name" value="PRK05614.1"/>
    <property type="match status" value="1"/>
</dbReference>
<dbReference type="SUPFAM" id="SSF48256">
    <property type="entry name" value="Citrate synthase"/>
    <property type="match status" value="1"/>
</dbReference>
<dbReference type="EMBL" id="VMBG01000002">
    <property type="protein sequence ID" value="TSJ77274.1"/>
    <property type="molecule type" value="Genomic_DNA"/>
</dbReference>
<dbReference type="Pfam" id="PF00285">
    <property type="entry name" value="Citrate_synt"/>
    <property type="match status" value="1"/>
</dbReference>
<dbReference type="PROSITE" id="PS00480">
    <property type="entry name" value="CITRATE_SYNTHASE"/>
    <property type="match status" value="1"/>
</dbReference>
<name>A0A556QKV7_9BACT</name>
<evidence type="ECO:0000256" key="5">
    <source>
        <dbReference type="ARBA" id="ARBA00049288"/>
    </source>
</evidence>
<evidence type="ECO:0000256" key="3">
    <source>
        <dbReference type="ARBA" id="ARBA00022532"/>
    </source>
</evidence>
<comment type="pathway">
    <text evidence="1 9">Carbohydrate metabolism; tricarboxylic acid cycle; isocitrate from oxaloacetate: step 1/2.</text>
</comment>
<dbReference type="InterPro" id="IPR010953">
    <property type="entry name" value="Citrate_synthase_typ-I"/>
</dbReference>
<dbReference type="Gene3D" id="1.10.230.10">
    <property type="entry name" value="Cytochrome P450-Terp, domain 2"/>
    <property type="match status" value="1"/>
</dbReference>
<keyword evidence="11" id="KW-0012">Acyltransferase</keyword>
<dbReference type="NCBIfam" id="TIGR01798">
    <property type="entry name" value="cit_synth_I"/>
    <property type="match status" value="1"/>
</dbReference>
<reference evidence="11 12" key="1">
    <citation type="submission" date="2019-07" db="EMBL/GenBank/DDBJ databases">
        <title>Description of 53C-WASEF.</title>
        <authorList>
            <person name="Pitt A."/>
            <person name="Hahn M.W."/>
        </authorList>
    </citation>
    <scope>NUCLEOTIDE SEQUENCE [LARGE SCALE GENOMIC DNA]</scope>
    <source>
        <strain evidence="11 12">53C-WASEF</strain>
    </source>
</reference>
<dbReference type="InterPro" id="IPR024176">
    <property type="entry name" value="Citrate_synthase_bac-typ"/>
</dbReference>
<evidence type="ECO:0000313" key="12">
    <source>
        <dbReference type="Proteomes" id="UP000315648"/>
    </source>
</evidence>